<evidence type="ECO:0000256" key="8">
    <source>
        <dbReference type="ARBA" id="ARBA00022840"/>
    </source>
</evidence>
<dbReference type="OrthoDB" id="19182at2759"/>
<evidence type="ECO:0000259" key="15">
    <source>
        <dbReference type="PROSITE" id="PS51193"/>
    </source>
</evidence>
<protein>
    <submittedName>
        <fullName evidence="16">Regulator of telomere elongation helicase 1</fullName>
    </submittedName>
</protein>
<dbReference type="FunFam" id="3.40.50.300:FF:001352">
    <property type="entry name" value="DNA repair helicase"/>
    <property type="match status" value="1"/>
</dbReference>
<dbReference type="SMART" id="SM00488">
    <property type="entry name" value="DEXDc2"/>
    <property type="match status" value="1"/>
</dbReference>
<dbReference type="InterPro" id="IPR002464">
    <property type="entry name" value="DNA/RNA_helicase_DEAH_CS"/>
</dbReference>
<dbReference type="InterPro" id="IPR013020">
    <property type="entry name" value="Rad3/Chl1-like"/>
</dbReference>
<dbReference type="GO" id="GO:0046872">
    <property type="term" value="F:metal ion binding"/>
    <property type="evidence" value="ECO:0007669"/>
    <property type="project" value="UniProtKB-KW"/>
</dbReference>
<evidence type="ECO:0000256" key="2">
    <source>
        <dbReference type="ARBA" id="ARBA00022485"/>
    </source>
</evidence>
<keyword evidence="10" id="KW-0411">Iron-sulfur</keyword>
<dbReference type="InterPro" id="IPR045028">
    <property type="entry name" value="DinG/Rad3-like"/>
</dbReference>
<dbReference type="GO" id="GO:0003678">
    <property type="term" value="F:DNA helicase activity"/>
    <property type="evidence" value="ECO:0007669"/>
    <property type="project" value="InterPro"/>
</dbReference>
<evidence type="ECO:0000256" key="6">
    <source>
        <dbReference type="ARBA" id="ARBA00022801"/>
    </source>
</evidence>
<dbReference type="InterPro" id="IPR010614">
    <property type="entry name" value="RAD3-like_helicase_DEAD"/>
</dbReference>
<dbReference type="GO" id="GO:0045910">
    <property type="term" value="P:negative regulation of DNA recombination"/>
    <property type="evidence" value="ECO:0007669"/>
    <property type="project" value="TreeGrafter"/>
</dbReference>
<comment type="subcellular location">
    <subcellularLocation>
        <location evidence="1">Nucleus</location>
    </subcellularLocation>
</comment>
<dbReference type="SMART" id="SM00491">
    <property type="entry name" value="HELICc2"/>
    <property type="match status" value="1"/>
</dbReference>
<dbReference type="GO" id="GO:0016818">
    <property type="term" value="F:hydrolase activity, acting on acid anhydrides, in phosphorus-containing anhydrides"/>
    <property type="evidence" value="ECO:0007669"/>
    <property type="project" value="InterPro"/>
</dbReference>
<dbReference type="GO" id="GO:0005634">
    <property type="term" value="C:nucleus"/>
    <property type="evidence" value="ECO:0007669"/>
    <property type="project" value="UniProtKB-SubCell"/>
</dbReference>
<evidence type="ECO:0000256" key="1">
    <source>
        <dbReference type="ARBA" id="ARBA00004123"/>
    </source>
</evidence>
<evidence type="ECO:0000313" key="16">
    <source>
        <dbReference type="EMBL" id="EPY20111.1"/>
    </source>
</evidence>
<evidence type="ECO:0000256" key="3">
    <source>
        <dbReference type="ARBA" id="ARBA00022723"/>
    </source>
</evidence>
<evidence type="ECO:0000256" key="7">
    <source>
        <dbReference type="ARBA" id="ARBA00022806"/>
    </source>
</evidence>
<dbReference type="GO" id="GO:0005524">
    <property type="term" value="F:ATP binding"/>
    <property type="evidence" value="ECO:0007669"/>
    <property type="project" value="UniProtKB-KW"/>
</dbReference>
<feature type="domain" description="Helicase ATP-binding" evidence="15">
    <location>
        <begin position="71"/>
        <end position="359"/>
    </location>
</feature>
<dbReference type="Pfam" id="PF06733">
    <property type="entry name" value="DEAD_2"/>
    <property type="match status" value="1"/>
</dbReference>
<keyword evidence="4" id="KW-0547">Nucleotide-binding</keyword>
<dbReference type="EMBL" id="ATMH01009150">
    <property type="protein sequence ID" value="EPY20111.1"/>
    <property type="molecule type" value="Genomic_DNA"/>
</dbReference>
<sequence length="978" mass="109167">MGNLFCFFASYIFRFVYQCLKLSFNSPPLVYLFFFFSLPLYVHIYCFSSDQKAHWNVNGCTSMASVTFDIEGVNVEFPFTPYDAQLEYMRSVMTALKLGVHGLLESPTGTGKTMSLLCATLAYRLAQKRRFCGEAYEGCRIIYCSRTHAQLAQVIRELKRTAYAKEITMAVLGSREHLCVNNEVLKLQSGQAQQSLCNALRADKNCRFYRTMQMKNTPLLSDEAVIHDIEDITREGRKCVFCPYYYERDASKEADIVFMPYNYMFDPSLRRQMALELKSSIIIIDEAHNLGSVLNASACQDLLPLDLSNAIHDCSRVIALLKVVLASEDANASEISSLQEEFASLKIVLTKLEALVLQEKFGSESAGSAECNDTDDEVVRPGSEMYSFLLKALITRDVFEGTAGGRGLNDALNKAVEHLAATEQPACGLPRVQQFLTSVFTTEEDNASTRFVLRKAPSQSQSSGHESRILGFWRLDTSGDLQTIASACRTLLLTSGTLSPLDHFAAELGVQFDVCLVGSHVIQPGQVVSAVLTRGPGNQRLNGSYAFRNSVDYRIALGMSLVNVCRNVPGGTLVFFPSYIALNGALDLWRAGSADNRDEKTVWGMLTERKPVFVEPASNADLKTVINEFQSAVDSNRTRGAILLAVCRGKISEGVDFSDHHGRCVIVTGIPFANNADLFIRLKRDYLNRIAHTRPSVNGKPFTGEDWYRNEAFRAVNQCLGRVIRHKDDYGALVLADERFRDSTTLLSSWIARETVVHSEFRLTYAMIAHFFQKYRPPVAEKHAPFVILASQNDASGDATVPDSSDKAKTYAAQKQEKAVEHQKTAVQKAITEASEKPETLKRDFGIAVATARTPIWLSKVTMPKQSVSTAALAQKKPLPDFGNSSREFCAFLKSRLDAVRYDEFKDTLKKIASCRSVSMDEPTVQHNLRPLVEDLESLFAQADPDNYVLISQECGRYIPEDLRPLYAQFMRKKSRTC</sequence>
<dbReference type="AlphaFoldDB" id="S9UZS3"/>
<dbReference type="InterPro" id="IPR006554">
    <property type="entry name" value="Helicase-like_DEXD_c2"/>
</dbReference>
<reference evidence="16 17" key="1">
    <citation type="journal article" date="2013" name="PLoS ONE">
        <title>Predicting the Proteins of Angomonas deanei, Strigomonas culicis and Their Respective Endosymbionts Reveals New Aspects of the Trypanosomatidae Family.</title>
        <authorList>
            <person name="Motta M.C."/>
            <person name="Martins A.C."/>
            <person name="de Souza S.S."/>
            <person name="Catta-Preta C.M."/>
            <person name="Silva R."/>
            <person name="Klein C.C."/>
            <person name="de Almeida L.G."/>
            <person name="de Lima Cunha O."/>
            <person name="Ciapina L.P."/>
            <person name="Brocchi M."/>
            <person name="Colabardini A.C."/>
            <person name="de Araujo Lima B."/>
            <person name="Machado C.R."/>
            <person name="de Almeida Soares C.M."/>
            <person name="Probst C.M."/>
            <person name="de Menezes C.B."/>
            <person name="Thompson C.E."/>
            <person name="Bartholomeu D.C."/>
            <person name="Gradia D.F."/>
            <person name="Pavoni D.P."/>
            <person name="Grisard E.C."/>
            <person name="Fantinatti-Garboggini F."/>
            <person name="Marchini F.K."/>
            <person name="Rodrigues-Luiz G.F."/>
            <person name="Wagner G."/>
            <person name="Goldman G.H."/>
            <person name="Fietto J.L."/>
            <person name="Elias M.C."/>
            <person name="Goldman M.H."/>
            <person name="Sagot M.F."/>
            <person name="Pereira M."/>
            <person name="Stoco P.H."/>
            <person name="de Mendonca-Neto R.P."/>
            <person name="Teixeira S.M."/>
            <person name="Maciel T.E."/>
            <person name="de Oliveira Mendes T.A."/>
            <person name="Urmenyi T.P."/>
            <person name="de Souza W."/>
            <person name="Schenkman S."/>
            <person name="de Vasconcelos A.T."/>
        </authorList>
    </citation>
    <scope>NUCLEOTIDE SEQUENCE [LARGE SCALE GENOMIC DNA]</scope>
</reference>
<dbReference type="PANTHER" id="PTHR11472">
    <property type="entry name" value="DNA REPAIR DEAD HELICASE RAD3/XP-D SUBFAMILY MEMBER"/>
    <property type="match status" value="1"/>
</dbReference>
<gene>
    <name evidence="16" type="ORF">STCU_09150</name>
</gene>
<keyword evidence="5" id="KW-0227">DNA damage</keyword>
<comment type="caution">
    <text evidence="16">The sequence shown here is derived from an EMBL/GenBank/DDBJ whole genome shotgun (WGS) entry which is preliminary data.</text>
</comment>
<evidence type="ECO:0000256" key="9">
    <source>
        <dbReference type="ARBA" id="ARBA00023004"/>
    </source>
</evidence>
<dbReference type="GO" id="GO:0006281">
    <property type="term" value="P:DNA repair"/>
    <property type="evidence" value="ECO:0007669"/>
    <property type="project" value="UniProtKB-KW"/>
</dbReference>
<name>S9UZS3_9TRYP</name>
<dbReference type="GO" id="GO:1904430">
    <property type="term" value="P:negative regulation of t-circle formation"/>
    <property type="evidence" value="ECO:0007669"/>
    <property type="project" value="TreeGrafter"/>
</dbReference>
<keyword evidence="12" id="KW-0234">DNA repair</keyword>
<proteinExistence type="predicted"/>
<dbReference type="Pfam" id="PF13307">
    <property type="entry name" value="Helicase_C_2"/>
    <property type="match status" value="1"/>
</dbReference>
<keyword evidence="3" id="KW-0479">Metal-binding</keyword>
<dbReference type="InterPro" id="IPR014013">
    <property type="entry name" value="Helic_SF1/SF2_ATP-bd_DinG/Rad3"/>
</dbReference>
<keyword evidence="2" id="KW-0004">4Fe-4S</keyword>
<keyword evidence="14" id="KW-0539">Nucleus</keyword>
<keyword evidence="11" id="KW-0238">DNA-binding</keyword>
<dbReference type="GO" id="GO:0010569">
    <property type="term" value="P:regulation of double-strand break repair via homologous recombination"/>
    <property type="evidence" value="ECO:0007669"/>
    <property type="project" value="TreeGrafter"/>
</dbReference>
<dbReference type="GO" id="GO:0090657">
    <property type="term" value="P:telomeric loop disassembly"/>
    <property type="evidence" value="ECO:0007669"/>
    <property type="project" value="TreeGrafter"/>
</dbReference>
<dbReference type="Gene3D" id="3.40.50.300">
    <property type="entry name" value="P-loop containing nucleotide triphosphate hydrolases"/>
    <property type="match status" value="2"/>
</dbReference>
<evidence type="ECO:0000256" key="11">
    <source>
        <dbReference type="ARBA" id="ARBA00023125"/>
    </source>
</evidence>
<keyword evidence="7 16" id="KW-0347">Helicase</keyword>
<dbReference type="GO" id="GO:0051539">
    <property type="term" value="F:4 iron, 4 sulfur cluster binding"/>
    <property type="evidence" value="ECO:0007669"/>
    <property type="project" value="UniProtKB-KW"/>
</dbReference>
<dbReference type="PROSITE" id="PS51193">
    <property type="entry name" value="HELICASE_ATP_BIND_2"/>
    <property type="match status" value="1"/>
</dbReference>
<evidence type="ECO:0000313" key="17">
    <source>
        <dbReference type="Proteomes" id="UP000015354"/>
    </source>
</evidence>
<keyword evidence="6" id="KW-0378">Hydrolase</keyword>
<keyword evidence="9" id="KW-0408">Iron</keyword>
<dbReference type="CDD" id="cd17970">
    <property type="entry name" value="DEAHc_FancJ"/>
    <property type="match status" value="1"/>
</dbReference>
<dbReference type="InterPro" id="IPR006555">
    <property type="entry name" value="ATP-dep_Helicase_C"/>
</dbReference>
<keyword evidence="13" id="KW-0413">Isomerase</keyword>
<dbReference type="NCBIfam" id="TIGR00604">
    <property type="entry name" value="rad3"/>
    <property type="match status" value="1"/>
</dbReference>
<evidence type="ECO:0000256" key="14">
    <source>
        <dbReference type="ARBA" id="ARBA00023242"/>
    </source>
</evidence>
<dbReference type="GO" id="GO:0070182">
    <property type="term" value="F:DNA polymerase binding"/>
    <property type="evidence" value="ECO:0007669"/>
    <property type="project" value="TreeGrafter"/>
</dbReference>
<evidence type="ECO:0000256" key="13">
    <source>
        <dbReference type="ARBA" id="ARBA00023235"/>
    </source>
</evidence>
<dbReference type="Proteomes" id="UP000015354">
    <property type="component" value="Unassembled WGS sequence"/>
</dbReference>
<dbReference type="InterPro" id="IPR027417">
    <property type="entry name" value="P-loop_NTPase"/>
</dbReference>
<accession>S9UZS3</accession>
<evidence type="ECO:0000256" key="12">
    <source>
        <dbReference type="ARBA" id="ARBA00023204"/>
    </source>
</evidence>
<evidence type="ECO:0000256" key="10">
    <source>
        <dbReference type="ARBA" id="ARBA00023014"/>
    </source>
</evidence>
<dbReference type="PROSITE" id="PS00690">
    <property type="entry name" value="DEAH_ATP_HELICASE"/>
    <property type="match status" value="1"/>
</dbReference>
<organism evidence="16 17">
    <name type="scientific">Strigomonas culicis</name>
    <dbReference type="NCBI Taxonomy" id="28005"/>
    <lineage>
        <taxon>Eukaryota</taxon>
        <taxon>Discoba</taxon>
        <taxon>Euglenozoa</taxon>
        <taxon>Kinetoplastea</taxon>
        <taxon>Metakinetoplastina</taxon>
        <taxon>Trypanosomatida</taxon>
        <taxon>Trypanosomatidae</taxon>
        <taxon>Strigomonadinae</taxon>
        <taxon>Strigomonas</taxon>
    </lineage>
</organism>
<dbReference type="CDD" id="cd18788">
    <property type="entry name" value="SF2_C_XPD"/>
    <property type="match status" value="1"/>
</dbReference>
<dbReference type="PANTHER" id="PTHR11472:SF34">
    <property type="entry name" value="REGULATOR OF TELOMERE ELONGATION HELICASE 1"/>
    <property type="match status" value="1"/>
</dbReference>
<keyword evidence="8" id="KW-0067">ATP-binding</keyword>
<evidence type="ECO:0000256" key="4">
    <source>
        <dbReference type="ARBA" id="ARBA00022741"/>
    </source>
</evidence>
<dbReference type="SUPFAM" id="SSF52540">
    <property type="entry name" value="P-loop containing nucleoside triphosphate hydrolases"/>
    <property type="match status" value="1"/>
</dbReference>
<dbReference type="GO" id="GO:0003677">
    <property type="term" value="F:DNA binding"/>
    <property type="evidence" value="ECO:0007669"/>
    <property type="project" value="UniProtKB-KW"/>
</dbReference>
<evidence type="ECO:0000256" key="5">
    <source>
        <dbReference type="ARBA" id="ARBA00022763"/>
    </source>
</evidence>
<keyword evidence="17" id="KW-1185">Reference proteome</keyword>